<dbReference type="Pfam" id="PF04667">
    <property type="entry name" value="Endosulfine"/>
    <property type="match status" value="1"/>
</dbReference>
<sequence length="93" mass="10043">MNDQDQEALKRYGKLPSRSAFLTQKLKDRKYFDSGDYALSKAGKTSDVDVTLGSEHPHPEDIPHSHVQSSNAASQSVTIPGAVSRSSSISGPQ</sequence>
<evidence type="ECO:0000256" key="3">
    <source>
        <dbReference type="SAM" id="MobiDB-lite"/>
    </source>
</evidence>
<dbReference type="AlphaFoldDB" id="A0A1E4TFH2"/>
<feature type="region of interest" description="Disordered" evidence="3">
    <location>
        <begin position="37"/>
        <end position="93"/>
    </location>
</feature>
<dbReference type="GO" id="GO:0005737">
    <property type="term" value="C:cytoplasm"/>
    <property type="evidence" value="ECO:0007669"/>
    <property type="project" value="TreeGrafter"/>
</dbReference>
<comment type="similarity">
    <text evidence="1 2">Belongs to the endosulfine family.</text>
</comment>
<dbReference type="GO" id="GO:0004864">
    <property type="term" value="F:protein phosphatase inhibitor activity"/>
    <property type="evidence" value="ECO:0007669"/>
    <property type="project" value="TreeGrafter"/>
</dbReference>
<dbReference type="Proteomes" id="UP000095023">
    <property type="component" value="Unassembled WGS sequence"/>
</dbReference>
<feature type="compositionally biased region" description="Polar residues" evidence="3">
    <location>
        <begin position="66"/>
        <end position="93"/>
    </location>
</feature>
<evidence type="ECO:0000313" key="4">
    <source>
        <dbReference type="EMBL" id="ODV90469.1"/>
    </source>
</evidence>
<proteinExistence type="inferred from homology"/>
<organism evidence="4 5">
    <name type="scientific">Tortispora caseinolytica NRRL Y-17796</name>
    <dbReference type="NCBI Taxonomy" id="767744"/>
    <lineage>
        <taxon>Eukaryota</taxon>
        <taxon>Fungi</taxon>
        <taxon>Dikarya</taxon>
        <taxon>Ascomycota</taxon>
        <taxon>Saccharomycotina</taxon>
        <taxon>Trigonopsidomycetes</taxon>
        <taxon>Trigonopsidales</taxon>
        <taxon>Trigonopsidaceae</taxon>
        <taxon>Tortispora</taxon>
    </lineage>
</organism>
<dbReference type="OrthoDB" id="5949865at2759"/>
<comment type="function">
    <text evidence="2">Plays an essential role in initiation of the G0 program by preventing the degradation of specific nutrient-regulated mRNAs via the 5'-3' mRNA decay pathway.</text>
</comment>
<name>A0A1E4TFH2_9ASCO</name>
<evidence type="ECO:0000256" key="1">
    <source>
        <dbReference type="ARBA" id="ARBA00010520"/>
    </source>
</evidence>
<keyword evidence="5" id="KW-1185">Reference proteome</keyword>
<dbReference type="PANTHER" id="PTHR10358">
    <property type="entry name" value="ENDOSULFINE"/>
    <property type="match status" value="1"/>
</dbReference>
<evidence type="ECO:0000313" key="5">
    <source>
        <dbReference type="Proteomes" id="UP000095023"/>
    </source>
</evidence>
<dbReference type="PANTHER" id="PTHR10358:SF6">
    <property type="entry name" value="ENDOSULFINE, ISOFORM A"/>
    <property type="match status" value="1"/>
</dbReference>
<dbReference type="EMBL" id="KV453842">
    <property type="protein sequence ID" value="ODV90469.1"/>
    <property type="molecule type" value="Genomic_DNA"/>
</dbReference>
<evidence type="ECO:0000256" key="2">
    <source>
        <dbReference type="RuleBase" id="RU363120"/>
    </source>
</evidence>
<gene>
    <name evidence="4" type="ORF">CANCADRAFT_106814</name>
</gene>
<feature type="compositionally biased region" description="Basic and acidic residues" evidence="3">
    <location>
        <begin position="55"/>
        <end position="64"/>
    </location>
</feature>
<reference evidence="5" key="1">
    <citation type="submission" date="2016-02" db="EMBL/GenBank/DDBJ databases">
        <title>Comparative genomics of biotechnologically important yeasts.</title>
        <authorList>
            <consortium name="DOE Joint Genome Institute"/>
            <person name="Riley R."/>
            <person name="Haridas S."/>
            <person name="Wolfe K.H."/>
            <person name="Lopes M.R."/>
            <person name="Hittinger C.T."/>
            <person name="Goker M."/>
            <person name="Salamov A."/>
            <person name="Wisecaver J."/>
            <person name="Long T.M."/>
            <person name="Aerts A.L."/>
            <person name="Barry K."/>
            <person name="Choi C."/>
            <person name="Clum A."/>
            <person name="Coughlan A.Y."/>
            <person name="Deshpande S."/>
            <person name="Douglass A.P."/>
            <person name="Hanson S.J."/>
            <person name="Klenk H.-P."/>
            <person name="Labutti K."/>
            <person name="Lapidus A."/>
            <person name="Lindquist E."/>
            <person name="Lipzen A."/>
            <person name="Meier-Kolthoff J.P."/>
            <person name="Ohm R.A."/>
            <person name="Otillar R.P."/>
            <person name="Pangilinan J."/>
            <person name="Peng Y."/>
            <person name="Rokas A."/>
            <person name="Rosa C.A."/>
            <person name="Scheuner C."/>
            <person name="Sibirny A.A."/>
            <person name="Slot J.C."/>
            <person name="Stielow J.B."/>
            <person name="Sun H."/>
            <person name="Kurtzman C.P."/>
            <person name="Blackwell M."/>
            <person name="Jeffries T.W."/>
            <person name="Grigoriev I.V."/>
        </authorList>
    </citation>
    <scope>NUCLEOTIDE SEQUENCE [LARGE SCALE GENOMIC DNA]</scope>
    <source>
        <strain evidence="5">NRRL Y-17796</strain>
    </source>
</reference>
<accession>A0A1E4TFH2</accession>
<dbReference type="InterPro" id="IPR006760">
    <property type="entry name" value="Endosulphine"/>
</dbReference>
<protein>
    <recommendedName>
        <fullName evidence="2">mRNA stability protein</fullName>
    </recommendedName>
</protein>